<proteinExistence type="predicted"/>
<dbReference type="Proteomes" id="UP000265520">
    <property type="component" value="Unassembled WGS sequence"/>
</dbReference>
<reference evidence="1 2" key="1">
    <citation type="journal article" date="2018" name="Front. Plant Sci.">
        <title>Red Clover (Trifolium pratense) and Zigzag Clover (T. medium) - A Picture of Genomic Similarities and Differences.</title>
        <authorList>
            <person name="Dluhosova J."/>
            <person name="Istvanek J."/>
            <person name="Nedelnik J."/>
            <person name="Repkova J."/>
        </authorList>
    </citation>
    <scope>NUCLEOTIDE SEQUENCE [LARGE SCALE GENOMIC DNA]</scope>
    <source>
        <strain evidence="2">cv. 10/8</strain>
        <tissue evidence="1">Leaf</tissue>
    </source>
</reference>
<feature type="non-terminal residue" evidence="1">
    <location>
        <position position="77"/>
    </location>
</feature>
<name>A0A392QAU2_9FABA</name>
<dbReference type="EMBL" id="LXQA010119588">
    <property type="protein sequence ID" value="MCI20385.1"/>
    <property type="molecule type" value="Genomic_DNA"/>
</dbReference>
<comment type="caution">
    <text evidence="1">The sequence shown here is derived from an EMBL/GenBank/DDBJ whole genome shotgun (WGS) entry which is preliminary data.</text>
</comment>
<keyword evidence="2" id="KW-1185">Reference proteome</keyword>
<organism evidence="1 2">
    <name type="scientific">Trifolium medium</name>
    <dbReference type="NCBI Taxonomy" id="97028"/>
    <lineage>
        <taxon>Eukaryota</taxon>
        <taxon>Viridiplantae</taxon>
        <taxon>Streptophyta</taxon>
        <taxon>Embryophyta</taxon>
        <taxon>Tracheophyta</taxon>
        <taxon>Spermatophyta</taxon>
        <taxon>Magnoliopsida</taxon>
        <taxon>eudicotyledons</taxon>
        <taxon>Gunneridae</taxon>
        <taxon>Pentapetalae</taxon>
        <taxon>rosids</taxon>
        <taxon>fabids</taxon>
        <taxon>Fabales</taxon>
        <taxon>Fabaceae</taxon>
        <taxon>Papilionoideae</taxon>
        <taxon>50 kb inversion clade</taxon>
        <taxon>NPAAA clade</taxon>
        <taxon>Hologalegina</taxon>
        <taxon>IRL clade</taxon>
        <taxon>Trifolieae</taxon>
        <taxon>Trifolium</taxon>
    </lineage>
</organism>
<dbReference type="AlphaFoldDB" id="A0A392QAU2"/>
<sequence>MSSSEHEILTLAIDMAFVAIIRLGQSSLVGYLDPQTLVRALRVVEMQEIHDQQVAEEVAEAEGDGALASATNPHRSA</sequence>
<evidence type="ECO:0000313" key="1">
    <source>
        <dbReference type="EMBL" id="MCI20385.1"/>
    </source>
</evidence>
<evidence type="ECO:0000313" key="2">
    <source>
        <dbReference type="Proteomes" id="UP000265520"/>
    </source>
</evidence>
<protein>
    <submittedName>
        <fullName evidence="1">Exocyst complex component SEC6</fullName>
    </submittedName>
</protein>
<accession>A0A392QAU2</accession>